<comment type="caution">
    <text evidence="1">The sequence shown here is derived from an EMBL/GenBank/DDBJ whole genome shotgun (WGS) entry which is preliminary data.</text>
</comment>
<protein>
    <submittedName>
        <fullName evidence="1">Uncharacterized protein</fullName>
    </submittedName>
</protein>
<keyword evidence="2" id="KW-1185">Reference proteome</keyword>
<accession>A0ACB9SFD4</accession>
<proteinExistence type="predicted"/>
<evidence type="ECO:0000313" key="1">
    <source>
        <dbReference type="EMBL" id="KAI4389938.1"/>
    </source>
</evidence>
<dbReference type="EMBL" id="CM042880">
    <property type="protein sequence ID" value="KAI4389938.1"/>
    <property type="molecule type" value="Genomic_DNA"/>
</dbReference>
<dbReference type="Proteomes" id="UP001057402">
    <property type="component" value="Chromosome 1"/>
</dbReference>
<organism evidence="1 2">
    <name type="scientific">Melastoma candidum</name>
    <dbReference type="NCBI Taxonomy" id="119954"/>
    <lineage>
        <taxon>Eukaryota</taxon>
        <taxon>Viridiplantae</taxon>
        <taxon>Streptophyta</taxon>
        <taxon>Embryophyta</taxon>
        <taxon>Tracheophyta</taxon>
        <taxon>Spermatophyta</taxon>
        <taxon>Magnoliopsida</taxon>
        <taxon>eudicotyledons</taxon>
        <taxon>Gunneridae</taxon>
        <taxon>Pentapetalae</taxon>
        <taxon>rosids</taxon>
        <taxon>malvids</taxon>
        <taxon>Myrtales</taxon>
        <taxon>Melastomataceae</taxon>
        <taxon>Melastomatoideae</taxon>
        <taxon>Melastomateae</taxon>
        <taxon>Melastoma</taxon>
    </lineage>
</organism>
<evidence type="ECO:0000313" key="2">
    <source>
        <dbReference type="Proteomes" id="UP001057402"/>
    </source>
</evidence>
<name>A0ACB9SFD4_9MYRT</name>
<gene>
    <name evidence="1" type="ORF">MLD38_002104</name>
</gene>
<reference evidence="2" key="1">
    <citation type="journal article" date="2023" name="Front. Plant Sci.">
        <title>Chromosomal-level genome assembly of Melastoma candidum provides insights into trichome evolution.</title>
        <authorList>
            <person name="Zhong Y."/>
            <person name="Wu W."/>
            <person name="Sun C."/>
            <person name="Zou P."/>
            <person name="Liu Y."/>
            <person name="Dai S."/>
            <person name="Zhou R."/>
        </authorList>
    </citation>
    <scope>NUCLEOTIDE SEQUENCE [LARGE SCALE GENOMIC DNA]</scope>
</reference>
<sequence>MGLACCIAAKDTTLPSQTSTEAIHRGVIYSPSWSFRWDNRRRVAGEIDDRPEGNLGHPQVPTKEYFRQGRGYVSDGRSQVANMGTPISQRSPVHDVVGARSLTLSSDLSCRSNNSTELKSVPSPESAVPKKSFASTLSSFPKPRAETLSVNIDSFPPNPASSLGQLSPVHQLLGEISEGQTPERKSPCRNSISEGRPSFVFSPHRNGFTTGSQGGFSDGWSMRTFSELVASSQRERWSFESEQLSCVYGEMSESSSKFSCSPSFESQTCAACMKLLTERASSSCRGNEISVAAVLVCGHLYHGECLEILTQDKDRYDPICPVCTMGEKQMLKMCKKALKAEAERKSRSCKIFKKRAVDGFFSGELKSFGYGKTTRSEASSSSKPFLSRHFSLQSKWGRSVSVNDSARKKSFWSRSRKE</sequence>